<dbReference type="RefSeq" id="XP_070854948.1">
    <property type="nucleotide sequence ID" value="XM_070998847.1"/>
</dbReference>
<name>A0ABM4TY95_DROSZ</name>
<sequence length="285" mass="31343">MNAQALDSRRTRGTQSYRCRDCRGIHPLRKCQKFLKLSTEKRLGAVLINKYCANCLAHEHSTGSCRSGDRCRTCNRNHHTLLYMHDLVSRKKSGSKQQPASPQRSRRQDPPTRQTPAPPPRSAFSTPAPSLAALLQRHSVNIVPTALVIVETGEKTFDTAALIDPCTPTSSIDASLAAAFRLPTTNVGDESICTATIRSKVEEAIKLEVVLKIDPNVRICTPIRALSESVVQKFKELPLADERFHRPATISLILGADVYPKVIQPGFHMAPSMKSPLRFGAQSGA</sequence>
<dbReference type="PANTHER" id="PTHR47331:SF1">
    <property type="entry name" value="GAG-LIKE PROTEIN"/>
    <property type="match status" value="1"/>
</dbReference>
<feature type="region of interest" description="Disordered" evidence="1">
    <location>
        <begin position="87"/>
        <end position="127"/>
    </location>
</feature>
<dbReference type="GeneID" id="139354588"/>
<reference evidence="3" key="1">
    <citation type="submission" date="2025-08" db="UniProtKB">
        <authorList>
            <consortium name="RefSeq"/>
        </authorList>
    </citation>
    <scope>IDENTIFICATION</scope>
</reference>
<keyword evidence="2" id="KW-1185">Reference proteome</keyword>
<evidence type="ECO:0008006" key="4">
    <source>
        <dbReference type="Google" id="ProtNLM"/>
    </source>
</evidence>
<evidence type="ECO:0000313" key="3">
    <source>
        <dbReference type="RefSeq" id="XP_070854948.1"/>
    </source>
</evidence>
<protein>
    <recommendedName>
        <fullName evidence="4">Gag-like protein</fullName>
    </recommendedName>
</protein>
<proteinExistence type="predicted"/>
<gene>
    <name evidence="3" type="primary">LOC139354588</name>
</gene>
<dbReference type="PANTHER" id="PTHR47331">
    <property type="entry name" value="PHD-TYPE DOMAIN-CONTAINING PROTEIN"/>
    <property type="match status" value="1"/>
</dbReference>
<accession>A0ABM4TY95</accession>
<dbReference type="Proteomes" id="UP001652628">
    <property type="component" value="Unplaced"/>
</dbReference>
<evidence type="ECO:0000256" key="1">
    <source>
        <dbReference type="SAM" id="MobiDB-lite"/>
    </source>
</evidence>
<organism evidence="2 3">
    <name type="scientific">Drosophila suzukii</name>
    <name type="common">Spotted-wing drosophila fruit fly</name>
    <dbReference type="NCBI Taxonomy" id="28584"/>
    <lineage>
        <taxon>Eukaryota</taxon>
        <taxon>Metazoa</taxon>
        <taxon>Ecdysozoa</taxon>
        <taxon>Arthropoda</taxon>
        <taxon>Hexapoda</taxon>
        <taxon>Insecta</taxon>
        <taxon>Pterygota</taxon>
        <taxon>Neoptera</taxon>
        <taxon>Endopterygota</taxon>
        <taxon>Diptera</taxon>
        <taxon>Brachycera</taxon>
        <taxon>Muscomorpha</taxon>
        <taxon>Ephydroidea</taxon>
        <taxon>Drosophilidae</taxon>
        <taxon>Drosophila</taxon>
        <taxon>Sophophora</taxon>
    </lineage>
</organism>
<evidence type="ECO:0000313" key="2">
    <source>
        <dbReference type="Proteomes" id="UP001652628"/>
    </source>
</evidence>